<dbReference type="InterPro" id="IPR011990">
    <property type="entry name" value="TPR-like_helical_dom_sf"/>
</dbReference>
<protein>
    <submittedName>
        <fullName evidence="2">Unannotated protein</fullName>
    </submittedName>
</protein>
<reference evidence="2" key="1">
    <citation type="submission" date="2020-05" db="EMBL/GenBank/DDBJ databases">
        <authorList>
            <person name="Chiriac C."/>
            <person name="Salcher M."/>
            <person name="Ghai R."/>
            <person name="Kavagutti S V."/>
        </authorList>
    </citation>
    <scope>NUCLEOTIDE SEQUENCE</scope>
</reference>
<dbReference type="AlphaFoldDB" id="A0A6J6A7D4"/>
<evidence type="ECO:0000313" key="2">
    <source>
        <dbReference type="EMBL" id="CAB4347663.1"/>
    </source>
</evidence>
<sequence>MRKDDLDVLQAHGFLVQTASDLGLIGLAVTLALLAAWLAGAWRATGPWRGPERRQWSDERAGMVALAASVVAFGVSSLIDWTWLIPGTAVPALFAGGWLAARGPVGERLSTTGSFRDRLRAGTRDRSRAAGAVLIVAIAVVGCWTVTLPQQSLNQTDDALAALTAGKNAEAQQFAREAEATNPFSNAPLYTLAGAQAAAGDLPAAEATYESAVQRRPSVLSGWIALAQFRLNEQDDPVAAMRDIKAALYLNPRALQAKATFLLAYRAVERAAQKKAKKNKKN</sequence>
<proteinExistence type="predicted"/>
<feature type="transmembrane region" description="Helical" evidence="1">
    <location>
        <begin position="22"/>
        <end position="40"/>
    </location>
</feature>
<accession>A0A6J6A7D4</accession>
<evidence type="ECO:0000256" key="1">
    <source>
        <dbReference type="SAM" id="Phobius"/>
    </source>
</evidence>
<dbReference type="Gene3D" id="1.25.40.10">
    <property type="entry name" value="Tetratricopeptide repeat domain"/>
    <property type="match status" value="1"/>
</dbReference>
<keyword evidence="1" id="KW-1133">Transmembrane helix</keyword>
<gene>
    <name evidence="2" type="ORF">UFOPK3522_01795</name>
</gene>
<keyword evidence="1" id="KW-0472">Membrane</keyword>
<organism evidence="2">
    <name type="scientific">freshwater metagenome</name>
    <dbReference type="NCBI Taxonomy" id="449393"/>
    <lineage>
        <taxon>unclassified sequences</taxon>
        <taxon>metagenomes</taxon>
        <taxon>ecological metagenomes</taxon>
    </lineage>
</organism>
<keyword evidence="1" id="KW-0812">Transmembrane</keyword>
<name>A0A6J6A7D4_9ZZZZ</name>
<dbReference type="SUPFAM" id="SSF48452">
    <property type="entry name" value="TPR-like"/>
    <property type="match status" value="1"/>
</dbReference>
<dbReference type="EMBL" id="CAESAO010000252">
    <property type="protein sequence ID" value="CAB4347663.1"/>
    <property type="molecule type" value="Genomic_DNA"/>
</dbReference>
<feature type="transmembrane region" description="Helical" evidence="1">
    <location>
        <begin position="126"/>
        <end position="147"/>
    </location>
</feature>
<feature type="transmembrane region" description="Helical" evidence="1">
    <location>
        <begin position="61"/>
        <end position="79"/>
    </location>
</feature>